<feature type="signal peptide" evidence="2">
    <location>
        <begin position="1"/>
        <end position="25"/>
    </location>
</feature>
<dbReference type="InterPro" id="IPR007621">
    <property type="entry name" value="TPM_dom"/>
</dbReference>
<sequence length="297" mass="30392">MSRLPAHRLLGWLLRLLLLFGVAFAASAEQEIPVLAAPVTDLTGTLTGEQRAALDGKLAALDRQKGAQIAVLIVASVKPEAIEQYALRVVEAWKLGRQGIDDGALLLIAKEDRRLRIEVGYGLEGALNDATAKRIISELITPRFKQGDFYGGVDAGVEAMLKVVAGEPLPAPVARASRQHADSGERFETLLFAGFILVFVVGGMLRAIFGRFLAAGMVAAAAGVIASFLLSSLLFAAIIAIVAFFVSLLVGIAGARGGIPGGVSWGGGRGGGSRRGGGGGFSGGGGGFGGGGASGGW</sequence>
<dbReference type="EMBL" id="QPGA01000021">
    <property type="protein sequence ID" value="RDE50380.1"/>
    <property type="molecule type" value="Genomic_DNA"/>
</dbReference>
<proteinExistence type="predicted"/>
<keyword evidence="1" id="KW-1133">Transmembrane helix</keyword>
<keyword evidence="2" id="KW-0732">Signal</keyword>
<organism evidence="4 5">
    <name type="scientific">Candidatus Accumulibacter meliphilus</name>
    <dbReference type="NCBI Taxonomy" id="2211374"/>
    <lineage>
        <taxon>Bacteria</taxon>
        <taxon>Pseudomonadati</taxon>
        <taxon>Pseudomonadota</taxon>
        <taxon>Betaproteobacteria</taxon>
        <taxon>Candidatus Accumulibacter</taxon>
    </lineage>
</organism>
<keyword evidence="1" id="KW-0472">Membrane</keyword>
<dbReference type="Pfam" id="PF04536">
    <property type="entry name" value="TPM_phosphatase"/>
    <property type="match status" value="1"/>
</dbReference>
<comment type="caution">
    <text evidence="4">The sequence shown here is derived from an EMBL/GenBank/DDBJ whole genome shotgun (WGS) entry which is preliminary data.</text>
</comment>
<protein>
    <submittedName>
        <fullName evidence="4">YgcG family protein</fullName>
    </submittedName>
</protein>
<dbReference type="PANTHER" id="PTHR30373:SF2">
    <property type="entry name" value="UPF0603 PROTEIN YGCG"/>
    <property type="match status" value="1"/>
</dbReference>
<evidence type="ECO:0000313" key="4">
    <source>
        <dbReference type="EMBL" id="RDE50380.1"/>
    </source>
</evidence>
<name>A0A369XLZ8_9PROT</name>
<dbReference type="PANTHER" id="PTHR30373">
    <property type="entry name" value="UPF0603 PROTEIN YGCG"/>
    <property type="match status" value="1"/>
</dbReference>
<reference evidence="4 5" key="1">
    <citation type="submission" date="2018-05" db="EMBL/GenBank/DDBJ databases">
        <title>Integrated omic analyses show evidence that a Ca. Accumulibacter phosphatis strain performs denitrification under micro-aerobic conditions.</title>
        <authorList>
            <person name="Camejo P.Y."/>
            <person name="Katherine M.D."/>
            <person name="Daniel N.R."/>
        </authorList>
    </citation>
    <scope>NUCLEOTIDE SEQUENCE [LARGE SCALE GENOMIC DNA]</scope>
    <source>
        <strain evidence="4">UW-LDO-IC</strain>
    </source>
</reference>
<accession>A0A369XLZ8</accession>
<feature type="transmembrane region" description="Helical" evidence="1">
    <location>
        <begin position="187"/>
        <end position="205"/>
    </location>
</feature>
<keyword evidence="1" id="KW-0812">Transmembrane</keyword>
<evidence type="ECO:0000259" key="3">
    <source>
        <dbReference type="Pfam" id="PF04536"/>
    </source>
</evidence>
<evidence type="ECO:0000256" key="1">
    <source>
        <dbReference type="SAM" id="Phobius"/>
    </source>
</evidence>
<evidence type="ECO:0000256" key="2">
    <source>
        <dbReference type="SAM" id="SignalP"/>
    </source>
</evidence>
<feature type="domain" description="TPM" evidence="3">
    <location>
        <begin position="39"/>
        <end position="161"/>
    </location>
</feature>
<dbReference type="Proteomes" id="UP000253831">
    <property type="component" value="Unassembled WGS sequence"/>
</dbReference>
<feature type="chain" id="PRO_5016903031" evidence="2">
    <location>
        <begin position="26"/>
        <end position="297"/>
    </location>
</feature>
<gene>
    <name evidence="4" type="ORF">DVS81_11820</name>
</gene>
<dbReference type="AlphaFoldDB" id="A0A369XLZ8"/>
<dbReference type="Gene3D" id="3.10.310.50">
    <property type="match status" value="1"/>
</dbReference>
<evidence type="ECO:0000313" key="5">
    <source>
        <dbReference type="Proteomes" id="UP000253831"/>
    </source>
</evidence>